<comment type="caution">
    <text evidence="1">The sequence shown here is derived from an EMBL/GenBank/DDBJ whole genome shotgun (WGS) entry which is preliminary data.</text>
</comment>
<sequence length="139" mass="16352">MLEIRPHHLLCMRAFIGRGYSKDFTDNMTDIILSLNKSKNQDIKITANLDSVCYKCPNNIDYKFCTTDKEVIEMDKKIMDYFNIKEGIYIYEKIENLIYNNISEEIIEEVCKNCSWYKKTNCKELILLKSKGELLVNGK</sequence>
<evidence type="ECO:0000313" key="2">
    <source>
        <dbReference type="Proteomes" id="UP000034407"/>
    </source>
</evidence>
<accession>A0A0M3DEG2</accession>
<organism evidence="1 2">
    <name type="scientific">Paraclostridium benzoelyticum</name>
    <dbReference type="NCBI Taxonomy" id="1629550"/>
    <lineage>
        <taxon>Bacteria</taxon>
        <taxon>Bacillati</taxon>
        <taxon>Bacillota</taxon>
        <taxon>Clostridia</taxon>
        <taxon>Peptostreptococcales</taxon>
        <taxon>Peptostreptococcaceae</taxon>
        <taxon>Paraclostridium</taxon>
    </lineage>
</organism>
<name>A0A0M3DEG2_9FIRM</name>
<dbReference type="AlphaFoldDB" id="A0A0M3DEG2"/>
<keyword evidence="2" id="KW-1185">Reference proteome</keyword>
<reference evidence="1 2" key="1">
    <citation type="submission" date="2015-04" db="EMBL/GenBank/DDBJ databases">
        <title>Microcin producing Clostridium sp. JC272T.</title>
        <authorList>
            <person name="Jyothsna T."/>
            <person name="Sasikala C."/>
            <person name="Ramana C."/>
        </authorList>
    </citation>
    <scope>NUCLEOTIDE SEQUENCE [LARGE SCALE GENOMIC DNA]</scope>
    <source>
        <strain evidence="1 2">JC272</strain>
    </source>
</reference>
<gene>
    <name evidence="1" type="ORF">VN21_12990</name>
</gene>
<proteinExistence type="predicted"/>
<dbReference type="PATRIC" id="fig|1629550.3.peg.2042"/>
<dbReference type="RefSeq" id="WP_046823621.1">
    <property type="nucleotide sequence ID" value="NZ_JBCLWQ010000002.1"/>
</dbReference>
<dbReference type="EMBL" id="LBBT01000252">
    <property type="protein sequence ID" value="KKY00673.1"/>
    <property type="molecule type" value="Genomic_DNA"/>
</dbReference>
<dbReference type="Proteomes" id="UP000034407">
    <property type="component" value="Unassembled WGS sequence"/>
</dbReference>
<dbReference type="Pfam" id="PF06935">
    <property type="entry name" value="DUF1284"/>
    <property type="match status" value="1"/>
</dbReference>
<dbReference type="InterPro" id="IPR009702">
    <property type="entry name" value="DUF1284"/>
</dbReference>
<evidence type="ECO:0008006" key="3">
    <source>
        <dbReference type="Google" id="ProtNLM"/>
    </source>
</evidence>
<evidence type="ECO:0000313" key="1">
    <source>
        <dbReference type="EMBL" id="KKY00673.1"/>
    </source>
</evidence>
<dbReference type="OrthoDB" id="121064at2"/>
<protein>
    <recommendedName>
        <fullName evidence="3">DUF1284 domain-containing protein</fullName>
    </recommendedName>
</protein>